<comment type="caution">
    <text evidence="2">The sequence shown here is derived from an EMBL/GenBank/DDBJ whole genome shotgun (WGS) entry which is preliminary data.</text>
</comment>
<dbReference type="AlphaFoldDB" id="A0AA38U605"/>
<keyword evidence="3" id="KW-1185">Reference proteome</keyword>
<reference evidence="2" key="1">
    <citation type="submission" date="2022-08" db="EMBL/GenBank/DDBJ databases">
        <authorList>
            <consortium name="DOE Joint Genome Institute"/>
            <person name="Min B."/>
            <person name="Riley R."/>
            <person name="Sierra-Patev S."/>
            <person name="Naranjo-Ortiz M."/>
            <person name="Looney B."/>
            <person name="Konkel Z."/>
            <person name="Slot J.C."/>
            <person name="Sakamoto Y."/>
            <person name="Steenwyk J.L."/>
            <person name="Rokas A."/>
            <person name="Carro J."/>
            <person name="Camarero S."/>
            <person name="Ferreira P."/>
            <person name="Molpeceres G."/>
            <person name="Ruiz-Duenas F.J."/>
            <person name="Serrano A."/>
            <person name="Henrissat B."/>
            <person name="Drula E."/>
            <person name="Hughes K.W."/>
            <person name="Mata J.L."/>
            <person name="Ishikawa N.K."/>
            <person name="Vargas-Isla R."/>
            <person name="Ushijima S."/>
            <person name="Smith C.A."/>
            <person name="Ahrendt S."/>
            <person name="Andreopoulos W."/>
            <person name="He G."/>
            <person name="Labutti K."/>
            <person name="Lipzen A."/>
            <person name="Ng V."/>
            <person name="Sandor L."/>
            <person name="Barry K."/>
            <person name="Martinez A.T."/>
            <person name="Xiao Y."/>
            <person name="Gibbons J.G."/>
            <person name="Terashima K."/>
            <person name="Hibbett D.S."/>
            <person name="Grigoriev I.V."/>
        </authorList>
    </citation>
    <scope>NUCLEOTIDE SEQUENCE</scope>
    <source>
        <strain evidence="2">TFB10291</strain>
    </source>
</reference>
<feature type="region of interest" description="Disordered" evidence="1">
    <location>
        <begin position="1"/>
        <end position="25"/>
    </location>
</feature>
<organism evidence="2 3">
    <name type="scientific">Lentinula aff. detonsa</name>
    <dbReference type="NCBI Taxonomy" id="2804958"/>
    <lineage>
        <taxon>Eukaryota</taxon>
        <taxon>Fungi</taxon>
        <taxon>Dikarya</taxon>
        <taxon>Basidiomycota</taxon>
        <taxon>Agaricomycotina</taxon>
        <taxon>Agaricomycetes</taxon>
        <taxon>Agaricomycetidae</taxon>
        <taxon>Agaricales</taxon>
        <taxon>Marasmiineae</taxon>
        <taxon>Omphalotaceae</taxon>
        <taxon>Lentinula</taxon>
    </lineage>
</organism>
<dbReference type="EMBL" id="MU793256">
    <property type="protein sequence ID" value="KAJ3789765.1"/>
    <property type="molecule type" value="Genomic_DNA"/>
</dbReference>
<sequence>MDLMSRNTGEEPPQQEELEPPQPPKMALLRSEQTGSLVSGAPRNLDINGDAAHNARAANDINNTVNYLNAHPVSTDFNNNYSGATRYNGPHNDYKGSNHYNGAHTKWFSGKDLMSDLADTLINAGWDRKTLTESEWGDIKDVYKGSGWTSPTFVRLRKICRDWDM</sequence>
<dbReference type="Proteomes" id="UP001163798">
    <property type="component" value="Unassembled WGS sequence"/>
</dbReference>
<name>A0AA38U605_9AGAR</name>
<gene>
    <name evidence="2" type="ORF">GGU10DRAFT_401114</name>
</gene>
<accession>A0AA38U605</accession>
<evidence type="ECO:0000313" key="2">
    <source>
        <dbReference type="EMBL" id="KAJ3789765.1"/>
    </source>
</evidence>
<proteinExistence type="predicted"/>
<evidence type="ECO:0000313" key="3">
    <source>
        <dbReference type="Proteomes" id="UP001163798"/>
    </source>
</evidence>
<protein>
    <submittedName>
        <fullName evidence="2">Uncharacterized protein</fullName>
    </submittedName>
</protein>
<evidence type="ECO:0000256" key="1">
    <source>
        <dbReference type="SAM" id="MobiDB-lite"/>
    </source>
</evidence>